<evidence type="ECO:0000313" key="1">
    <source>
        <dbReference type="EMBL" id="MEN7551999.1"/>
    </source>
</evidence>
<dbReference type="InterPro" id="IPR027417">
    <property type="entry name" value="P-loop_NTPase"/>
</dbReference>
<keyword evidence="2" id="KW-1185">Reference proteome</keyword>
<reference evidence="1 2" key="1">
    <citation type="submission" date="2024-04" db="EMBL/GenBank/DDBJ databases">
        <title>Novel genus in family Flammeovirgaceae.</title>
        <authorList>
            <person name="Nguyen T.H."/>
            <person name="Vuong T.Q."/>
            <person name="Le H."/>
            <person name="Kim S.-G."/>
        </authorList>
    </citation>
    <scope>NUCLEOTIDE SEQUENCE [LARGE SCALE GENOMIC DNA]</scope>
    <source>
        <strain evidence="1 2">JCM 23209</strain>
    </source>
</reference>
<keyword evidence="1" id="KW-0547">Nucleotide-binding</keyword>
<dbReference type="RefSeq" id="WP_346824776.1">
    <property type="nucleotide sequence ID" value="NZ_JBDKWZ010000036.1"/>
</dbReference>
<dbReference type="GO" id="GO:0005524">
    <property type="term" value="F:ATP binding"/>
    <property type="evidence" value="ECO:0007669"/>
    <property type="project" value="UniProtKB-KW"/>
</dbReference>
<dbReference type="Proteomes" id="UP001403385">
    <property type="component" value="Unassembled WGS sequence"/>
</dbReference>
<comment type="caution">
    <text evidence="1">The sequence shown here is derived from an EMBL/GenBank/DDBJ whole genome shotgun (WGS) entry which is preliminary data.</text>
</comment>
<proteinExistence type="predicted"/>
<protein>
    <submittedName>
        <fullName evidence="1">ATP-binding protein</fullName>
    </submittedName>
</protein>
<evidence type="ECO:0000313" key="2">
    <source>
        <dbReference type="Proteomes" id="UP001403385"/>
    </source>
</evidence>
<dbReference type="Gene3D" id="3.40.50.300">
    <property type="entry name" value="P-loop containing nucleotide triphosphate hydrolases"/>
    <property type="match status" value="1"/>
</dbReference>
<organism evidence="1 2">
    <name type="scientific">Rapidithrix thailandica</name>
    <dbReference type="NCBI Taxonomy" id="413964"/>
    <lineage>
        <taxon>Bacteria</taxon>
        <taxon>Pseudomonadati</taxon>
        <taxon>Bacteroidota</taxon>
        <taxon>Cytophagia</taxon>
        <taxon>Cytophagales</taxon>
        <taxon>Flammeovirgaceae</taxon>
        <taxon>Rapidithrix</taxon>
    </lineage>
</organism>
<keyword evidence="1" id="KW-0067">ATP-binding</keyword>
<name>A0AAW9S473_9BACT</name>
<accession>A0AAW9S473</accession>
<dbReference type="SUPFAM" id="SSF52540">
    <property type="entry name" value="P-loop containing nucleoside triphosphate hydrolases"/>
    <property type="match status" value="1"/>
</dbReference>
<sequence>MRNAYSGYTYQKHVTELLLSKMDVERSIDKIEIEADVNNKFDDAKVSFGDVEYYFQIKDFEGISLDDLVLSNGSIKIRGNSHKLSDAKNILFFKSIPLTPNCEILGFPAFKLSDIYIVSFNRSQIDEKIAEFYKNDILRKQEIENWFHQCLDKREWILLREDLPSIKVFNTELQEKTIDTGRKHLQIQNLLLIEGKPGVGKSHFVNSLTKEYNKSILYRFWISSQDEDYEKRLKFKNFIFDFSKKLFNDQKFREINEIFEEIKKRQKTVIIDGLDHIENYNLPEFELFIDFINQLKDYCKVIVLSRPLLKKIEWEKFNLSNWNEKQTQKVLDELFHISDYQIFKKIYSITEGYPILVKYIAEHYKLYKTIPNLNKLESVDSYYNNLINQEKGKQSLSLFLCNRSFFMKSEITQILDESANYVNEFIKEHPYLFEIRLNRISLFHDSFNTFLRKQKINYSSISEKVNLYVYNSIQSLDKRFLSRFNYFYLNNQCKKDIILKYCQISTFKELIQNVIDYEAIQSFYFQIRETINALNYEDLEITHYYDLSLILNIVSRDHISTLNAFYYTYTKALLNNGFSEENITSTRYLFAMLFYIKSNDSTLLFNITSDDMYSTERFSENLQDEIDTEDYYFDQHEKALTGERLDELLQDKLNLKDIVTYSLENSFIHGNSTGSLSVIHDCIQLYMSGKENIAINKLASFLKPYSSQEYYSNWTLKDAKRNILAYGYLPEINDYKKLSLRDFILVRKDLGSFDLRDEIHNFIRLSLQESRKIDISSISLYWTKYYQRKDYSLINLDTALYEFEKKRYVSKFECIELIHKIQEISEKGYRGLLSGFVELYPPHEILPFILENFDIESLRIEWFLLPVDYINIFPDKIFDFAISEILRYHNYNKEIDLKDIMNVLYSNRLNELAQILEITKFSVRVPKSHSIIKEFKKSKLSFVQFEPDKYEFKDDSQSRFNRGELTIKDKEFILNNNIKSYEIAGFSNGYHSALADTELFEIYTKNDVKDNFKQILYNALLGKAKSINFFHDVYNYPENVLKMVREYEVDVDYDALFNDFLNYLDISQFALKN</sequence>
<dbReference type="EMBL" id="JBDKWZ010000036">
    <property type="protein sequence ID" value="MEN7551999.1"/>
    <property type="molecule type" value="Genomic_DNA"/>
</dbReference>
<dbReference type="AlphaFoldDB" id="A0AAW9S473"/>
<gene>
    <name evidence="1" type="ORF">AAG747_29055</name>
</gene>